<name>A0ACC2MCN5_PERAE</name>
<evidence type="ECO:0000313" key="1">
    <source>
        <dbReference type="EMBL" id="KAJ8643449.1"/>
    </source>
</evidence>
<comment type="caution">
    <text evidence="1">The sequence shown here is derived from an EMBL/GenBank/DDBJ whole genome shotgun (WGS) entry which is preliminary data.</text>
</comment>
<accession>A0ACC2MCN5</accession>
<proteinExistence type="predicted"/>
<evidence type="ECO:0000313" key="2">
    <source>
        <dbReference type="Proteomes" id="UP001234297"/>
    </source>
</evidence>
<gene>
    <name evidence="1" type="ORF">MRB53_005197</name>
</gene>
<dbReference type="Proteomes" id="UP001234297">
    <property type="component" value="Chromosome 2"/>
</dbReference>
<organism evidence="1 2">
    <name type="scientific">Persea americana</name>
    <name type="common">Avocado</name>
    <dbReference type="NCBI Taxonomy" id="3435"/>
    <lineage>
        <taxon>Eukaryota</taxon>
        <taxon>Viridiplantae</taxon>
        <taxon>Streptophyta</taxon>
        <taxon>Embryophyta</taxon>
        <taxon>Tracheophyta</taxon>
        <taxon>Spermatophyta</taxon>
        <taxon>Magnoliopsida</taxon>
        <taxon>Magnoliidae</taxon>
        <taxon>Laurales</taxon>
        <taxon>Lauraceae</taxon>
        <taxon>Persea</taxon>
    </lineage>
</organism>
<reference evidence="1 2" key="1">
    <citation type="journal article" date="2022" name="Hortic Res">
        <title>A haplotype resolved chromosomal level avocado genome allows analysis of novel avocado genes.</title>
        <authorList>
            <person name="Nath O."/>
            <person name="Fletcher S.J."/>
            <person name="Hayward A."/>
            <person name="Shaw L.M."/>
            <person name="Masouleh A.K."/>
            <person name="Furtado A."/>
            <person name="Henry R.J."/>
            <person name="Mitter N."/>
        </authorList>
    </citation>
    <scope>NUCLEOTIDE SEQUENCE [LARGE SCALE GENOMIC DNA]</scope>
    <source>
        <strain evidence="2">cv. Hass</strain>
    </source>
</reference>
<keyword evidence="2" id="KW-1185">Reference proteome</keyword>
<dbReference type="EMBL" id="CM056810">
    <property type="protein sequence ID" value="KAJ8643449.1"/>
    <property type="molecule type" value="Genomic_DNA"/>
</dbReference>
<protein>
    <submittedName>
        <fullName evidence="1">Uncharacterized protein</fullName>
    </submittedName>
</protein>
<sequence>MYLSVQRSTESYVVPRSAELCFLWLRGGPDQKAGYMGVEQTAVLSAEMILAVERCVIEGWVGGSEFWWSCGALNEDIL</sequence>